<dbReference type="Gene3D" id="2.60.40.4070">
    <property type="match status" value="1"/>
</dbReference>
<proteinExistence type="inferred from homology"/>
<evidence type="ECO:0000313" key="16">
    <source>
        <dbReference type="EMBL" id="ABF46516.1"/>
    </source>
</evidence>
<keyword evidence="6 9" id="KW-0378">Hydrolase</keyword>
<evidence type="ECO:0000256" key="5">
    <source>
        <dbReference type="ARBA" id="ARBA00022729"/>
    </source>
</evidence>
<feature type="active site" description="Charge relay system" evidence="8 9">
    <location>
        <position position="213"/>
    </location>
</feature>
<feature type="domain" description="C5a peptidase/Subtilisin-like protease SBT2-like Fn3-like" evidence="15">
    <location>
        <begin position="608"/>
        <end position="717"/>
    </location>
</feature>
<dbReference type="InterPro" id="IPR000209">
    <property type="entry name" value="Peptidase_S8/S53_dom"/>
</dbReference>
<dbReference type="Pfam" id="PF02225">
    <property type="entry name" value="PA"/>
    <property type="match status" value="1"/>
</dbReference>
<keyword evidence="5 11" id="KW-0732">Signal</keyword>
<evidence type="ECO:0000259" key="13">
    <source>
        <dbReference type="Pfam" id="PF02225"/>
    </source>
</evidence>
<evidence type="ECO:0000256" key="6">
    <source>
        <dbReference type="ARBA" id="ARBA00022801"/>
    </source>
</evidence>
<keyword evidence="17" id="KW-1185">Reference proteome</keyword>
<dbReference type="HOGENOM" id="CLU_003559_0_0_0"/>
<dbReference type="Pfam" id="PF05922">
    <property type="entry name" value="Inhibitor_I9"/>
    <property type="match status" value="1"/>
</dbReference>
<gene>
    <name evidence="16" type="ordered locus">Dgeo_2222</name>
</gene>
<evidence type="ECO:0000256" key="8">
    <source>
        <dbReference type="PIRSR" id="PIRSR615500-1"/>
    </source>
</evidence>
<dbReference type="EMBL" id="CP000359">
    <property type="protein sequence ID" value="ABF46516.1"/>
    <property type="molecule type" value="Genomic_DNA"/>
</dbReference>
<dbReference type="CDD" id="cd07489">
    <property type="entry name" value="Peptidases_S8_5"/>
    <property type="match status" value="1"/>
</dbReference>
<dbReference type="Pfam" id="PF00082">
    <property type="entry name" value="Peptidase_S8"/>
    <property type="match status" value="1"/>
</dbReference>
<sequence length="891" mass="93180">MNKTAKTLALLSLSLVLGACGQSGAPTATAPQGALLPASAHANNLTPSRWFVELEGDPTALGTQSISSQQASFRAQAQSLGLHYQEVRSYNTLFNGFSVIATGSEINRISRMPGVLGVYPVHRVDLPKPDLQAALQPQMFYAKGMTGADIAQNELGLTGKGVKVGVIDTGIDVDHPAFQGRIVAGYDFVGDDYGKDGKYVPVPDDNPDDCNGHGTHVAGIVGGNDPATGFKGVAPEVSFGAYRIFGCEGSSYDDVILAAMERAQKDGMQVINMSLGSAFENWKETPLAKAADRLVKKGVVVVASGGNSGANGQYSMGGPTMGDNVISVASVDNVKVDLDSFTLSDGSKVGYYVATGAPEPTKGLTLPITKKPGSTTTTPNDGCTASGGFAAGSLTGKAVLIRRGGCTFYEKASNAQKAGAAAVILYNNAAGYISPTVSGEPPITIPVVAISDTDGAKINSLLGSGVSVTFDGGKIAVANPTGNTISSFSSIGMSAELELKPDIAAPGGNIYSSYPLSADPSGYAVLSGTSMASPHVAGAAALMLQAYPNTQAKDMRTLLMNTASLRWFYNNKPLEGIPDYVQRQGAGMVDIVNAYDNTVRATPSKLSLGESETFATRSKVVVLKNTGAKREVYQVTHVPALTISGTTNAPKPSGAVASMTINGTDVDNGSLEVVVPPFGEVELNVTITPPGGAADNSQYGGYISLKSATGANLVVPYSGFKGDYQSLKSFGDVTLDGKTRLNFPILVDDAADDFYQEGQTLNAVPDYTFKKVEVTYSDGTKATVLDAPYLLANLAHQIRTLTFELLDANGNVVDTLGKYNYLSRDCTDDYTKTSSTCTAFEAFDWDGKLSNGQDAPNGLYQLRLRALKPLGDESNPAHTEVYTSQRFAVVR</sequence>
<dbReference type="Gene3D" id="2.60.40.1710">
    <property type="entry name" value="Subtilisin-like superfamily"/>
    <property type="match status" value="1"/>
</dbReference>
<feature type="domain" description="PA" evidence="13">
    <location>
        <begin position="379"/>
        <end position="458"/>
    </location>
</feature>
<keyword evidence="2" id="KW-0134">Cell wall</keyword>
<evidence type="ECO:0000256" key="9">
    <source>
        <dbReference type="PROSITE-ProRule" id="PRU01240"/>
    </source>
</evidence>
<evidence type="ECO:0000259" key="14">
    <source>
        <dbReference type="Pfam" id="PF05922"/>
    </source>
</evidence>
<evidence type="ECO:0000256" key="3">
    <source>
        <dbReference type="ARBA" id="ARBA00022525"/>
    </source>
</evidence>
<reference evidence="16" key="1">
    <citation type="submission" date="2006-04" db="EMBL/GenBank/DDBJ databases">
        <title>Complete sequence of chromosome of Deinococcus geothermalis DSM 11300.</title>
        <authorList>
            <consortium name="US DOE Joint Genome Institute"/>
            <person name="Copeland A."/>
            <person name="Lucas S."/>
            <person name="Lapidus A."/>
            <person name="Barry K."/>
            <person name="Detter J.C."/>
            <person name="Glavina del Rio T."/>
            <person name="Hammon N."/>
            <person name="Israni S."/>
            <person name="Dalin E."/>
            <person name="Tice H."/>
            <person name="Pitluck S."/>
            <person name="Brettin T."/>
            <person name="Bruce D."/>
            <person name="Han C."/>
            <person name="Tapia R."/>
            <person name="Saunders E."/>
            <person name="Gilna P."/>
            <person name="Schmutz J."/>
            <person name="Larimer F."/>
            <person name="Land M."/>
            <person name="Hauser L."/>
            <person name="Kyrpides N."/>
            <person name="Kim E."/>
            <person name="Daly M.J."/>
            <person name="Fredrickson J.K."/>
            <person name="Makarova K.S."/>
            <person name="Gaidamakova E.K."/>
            <person name="Zhai M."/>
            <person name="Richardson P."/>
        </authorList>
    </citation>
    <scope>NUCLEOTIDE SEQUENCE</scope>
    <source>
        <strain evidence="16">DSM 11300</strain>
    </source>
</reference>
<protein>
    <submittedName>
        <fullName evidence="16">Peptidase S8, subtilisin-like protein</fullName>
    </submittedName>
</protein>
<accession>Q1IW68</accession>
<dbReference type="Pfam" id="PF06280">
    <property type="entry name" value="fn3_5"/>
    <property type="match status" value="1"/>
</dbReference>
<dbReference type="PANTHER" id="PTHR43806">
    <property type="entry name" value="PEPTIDASE S8"/>
    <property type="match status" value="1"/>
</dbReference>
<evidence type="ECO:0000256" key="4">
    <source>
        <dbReference type="ARBA" id="ARBA00022670"/>
    </source>
</evidence>
<dbReference type="Proteomes" id="UP000002431">
    <property type="component" value="Chromosome"/>
</dbReference>
<dbReference type="RefSeq" id="WP_011531337.1">
    <property type="nucleotide sequence ID" value="NC_008025.1"/>
</dbReference>
<dbReference type="PRINTS" id="PR00723">
    <property type="entry name" value="SUBTILISIN"/>
</dbReference>
<dbReference type="PROSITE" id="PS51257">
    <property type="entry name" value="PROKAR_LIPOPROTEIN"/>
    <property type="match status" value="1"/>
</dbReference>
<evidence type="ECO:0000313" key="17">
    <source>
        <dbReference type="Proteomes" id="UP000002431"/>
    </source>
</evidence>
<evidence type="ECO:0000256" key="1">
    <source>
        <dbReference type="ARBA" id="ARBA00011073"/>
    </source>
</evidence>
<dbReference type="InterPro" id="IPR036852">
    <property type="entry name" value="Peptidase_S8/S53_dom_sf"/>
</dbReference>
<feature type="signal peptide" evidence="11">
    <location>
        <begin position="1"/>
        <end position="21"/>
    </location>
</feature>
<dbReference type="GO" id="GO:0006508">
    <property type="term" value="P:proteolysis"/>
    <property type="evidence" value="ECO:0007669"/>
    <property type="project" value="UniProtKB-KW"/>
</dbReference>
<evidence type="ECO:0000259" key="12">
    <source>
        <dbReference type="Pfam" id="PF00082"/>
    </source>
</evidence>
<dbReference type="STRING" id="319795.Dgeo_2222"/>
<name>Q1IW68_DEIGD</name>
<evidence type="ECO:0000256" key="2">
    <source>
        <dbReference type="ARBA" id="ARBA00022512"/>
    </source>
</evidence>
<dbReference type="InterPro" id="IPR046450">
    <property type="entry name" value="PA_dom_sf"/>
</dbReference>
<evidence type="ECO:0000256" key="10">
    <source>
        <dbReference type="RuleBase" id="RU003355"/>
    </source>
</evidence>
<comment type="similarity">
    <text evidence="1 9 10">Belongs to the peptidase S8 family.</text>
</comment>
<keyword evidence="3" id="KW-0964">Secreted</keyword>
<dbReference type="Gene3D" id="3.50.30.30">
    <property type="match status" value="1"/>
</dbReference>
<dbReference type="GO" id="GO:0004252">
    <property type="term" value="F:serine-type endopeptidase activity"/>
    <property type="evidence" value="ECO:0007669"/>
    <property type="project" value="UniProtKB-UniRule"/>
</dbReference>
<dbReference type="AlphaFoldDB" id="Q1IW68"/>
<keyword evidence="7 9" id="KW-0720">Serine protease</keyword>
<dbReference type="InterPro" id="IPR023828">
    <property type="entry name" value="Peptidase_S8_Ser-AS"/>
</dbReference>
<dbReference type="InterPro" id="IPR034187">
    <property type="entry name" value="Peptidases_S8_5"/>
</dbReference>
<dbReference type="InterPro" id="IPR010259">
    <property type="entry name" value="S8pro/Inhibitor_I9"/>
</dbReference>
<feature type="domain" description="Inhibitor I9" evidence="14">
    <location>
        <begin position="68"/>
        <end position="125"/>
    </location>
</feature>
<dbReference type="Gene3D" id="3.40.50.200">
    <property type="entry name" value="Peptidase S8/S53 domain"/>
    <property type="match status" value="1"/>
</dbReference>
<dbReference type="PANTHER" id="PTHR43806:SF11">
    <property type="entry name" value="CEREVISIN-RELATED"/>
    <property type="match status" value="1"/>
</dbReference>
<feature type="active site" description="Charge relay system" evidence="8 9">
    <location>
        <position position="168"/>
    </location>
</feature>
<feature type="chain" id="PRO_5004191442" evidence="11">
    <location>
        <begin position="22"/>
        <end position="891"/>
    </location>
</feature>
<feature type="active site" description="Charge relay system" evidence="8 9">
    <location>
        <position position="530"/>
    </location>
</feature>
<dbReference type="InterPro" id="IPR050131">
    <property type="entry name" value="Peptidase_S8_subtilisin-like"/>
</dbReference>
<dbReference type="InterPro" id="IPR022398">
    <property type="entry name" value="Peptidase_S8_His-AS"/>
</dbReference>
<dbReference type="GO" id="GO:0016020">
    <property type="term" value="C:membrane"/>
    <property type="evidence" value="ECO:0007669"/>
    <property type="project" value="InterPro"/>
</dbReference>
<dbReference type="CDD" id="cd02133">
    <property type="entry name" value="PA_C5a_like"/>
    <property type="match status" value="1"/>
</dbReference>
<dbReference type="eggNOG" id="COG1404">
    <property type="taxonomic scope" value="Bacteria"/>
</dbReference>
<dbReference type="PROSITE" id="PS00136">
    <property type="entry name" value="SUBTILASE_ASP"/>
    <property type="match status" value="1"/>
</dbReference>
<keyword evidence="4 9" id="KW-0645">Protease</keyword>
<dbReference type="PROSITE" id="PS51892">
    <property type="entry name" value="SUBTILASE"/>
    <property type="match status" value="1"/>
</dbReference>
<evidence type="ECO:0000256" key="7">
    <source>
        <dbReference type="ARBA" id="ARBA00022825"/>
    </source>
</evidence>
<dbReference type="PROSITE" id="PS00138">
    <property type="entry name" value="SUBTILASE_SER"/>
    <property type="match status" value="1"/>
</dbReference>
<dbReference type="InterPro" id="IPR015500">
    <property type="entry name" value="Peptidase_S8_subtilisin-rel"/>
</dbReference>
<organism evidence="16 17">
    <name type="scientific">Deinococcus geothermalis (strain DSM 11300 / CIP 105573 / AG-3a)</name>
    <dbReference type="NCBI Taxonomy" id="319795"/>
    <lineage>
        <taxon>Bacteria</taxon>
        <taxon>Thermotogati</taxon>
        <taxon>Deinococcota</taxon>
        <taxon>Deinococci</taxon>
        <taxon>Deinococcales</taxon>
        <taxon>Deinococcaceae</taxon>
        <taxon>Deinococcus</taxon>
    </lineage>
</organism>
<dbReference type="SUPFAM" id="SSF52743">
    <property type="entry name" value="Subtilisin-like"/>
    <property type="match status" value="1"/>
</dbReference>
<evidence type="ECO:0000259" key="15">
    <source>
        <dbReference type="Pfam" id="PF06280"/>
    </source>
</evidence>
<dbReference type="InterPro" id="IPR010435">
    <property type="entry name" value="C5a/SBT2-like_Fn3"/>
</dbReference>
<dbReference type="InterPro" id="IPR023827">
    <property type="entry name" value="Peptidase_S8_Asp-AS"/>
</dbReference>
<dbReference type="SUPFAM" id="SSF52025">
    <property type="entry name" value="PA domain"/>
    <property type="match status" value="1"/>
</dbReference>
<feature type="domain" description="Peptidase S8/S53" evidence="12">
    <location>
        <begin position="159"/>
        <end position="570"/>
    </location>
</feature>
<dbReference type="PROSITE" id="PS00137">
    <property type="entry name" value="SUBTILASE_HIS"/>
    <property type="match status" value="1"/>
</dbReference>
<evidence type="ECO:0000256" key="11">
    <source>
        <dbReference type="SAM" id="SignalP"/>
    </source>
</evidence>
<dbReference type="InterPro" id="IPR003137">
    <property type="entry name" value="PA_domain"/>
</dbReference>
<dbReference type="KEGG" id="dge:Dgeo_2222"/>